<name>A0ACA9S9V8_9GLOM</name>
<dbReference type="Proteomes" id="UP000789920">
    <property type="component" value="Unassembled WGS sequence"/>
</dbReference>
<evidence type="ECO:0000313" key="1">
    <source>
        <dbReference type="EMBL" id="CAG8831378.1"/>
    </source>
</evidence>
<proteinExistence type="predicted"/>
<keyword evidence="2" id="KW-1185">Reference proteome</keyword>
<dbReference type="EMBL" id="CAJVQC010101287">
    <property type="protein sequence ID" value="CAG8831378.1"/>
    <property type="molecule type" value="Genomic_DNA"/>
</dbReference>
<feature type="non-terminal residue" evidence="1">
    <location>
        <position position="86"/>
    </location>
</feature>
<protein>
    <submittedName>
        <fullName evidence="1">1708_t:CDS:1</fullName>
    </submittedName>
</protein>
<organism evidence="1 2">
    <name type="scientific">Racocetra persica</name>
    <dbReference type="NCBI Taxonomy" id="160502"/>
    <lineage>
        <taxon>Eukaryota</taxon>
        <taxon>Fungi</taxon>
        <taxon>Fungi incertae sedis</taxon>
        <taxon>Mucoromycota</taxon>
        <taxon>Glomeromycotina</taxon>
        <taxon>Glomeromycetes</taxon>
        <taxon>Diversisporales</taxon>
        <taxon>Gigasporaceae</taxon>
        <taxon>Racocetra</taxon>
    </lineage>
</organism>
<reference evidence="1" key="1">
    <citation type="submission" date="2021-06" db="EMBL/GenBank/DDBJ databases">
        <authorList>
            <person name="Kallberg Y."/>
            <person name="Tangrot J."/>
            <person name="Rosling A."/>
        </authorList>
    </citation>
    <scope>NUCLEOTIDE SEQUENCE</scope>
    <source>
        <strain evidence="1">MA461A</strain>
    </source>
</reference>
<evidence type="ECO:0000313" key="2">
    <source>
        <dbReference type="Proteomes" id="UP000789920"/>
    </source>
</evidence>
<sequence length="86" mass="9970">GQHIPTNIFIQHESAVTRLNLSRTIRDQIILSRRADGHTAKEIKLKLLAPFNGASKEQLEQQEKYGTNICNEQKLQQLLERNNRYT</sequence>
<feature type="non-terminal residue" evidence="1">
    <location>
        <position position="1"/>
    </location>
</feature>
<comment type="caution">
    <text evidence="1">The sequence shown here is derived from an EMBL/GenBank/DDBJ whole genome shotgun (WGS) entry which is preliminary data.</text>
</comment>
<accession>A0ACA9S9V8</accession>
<gene>
    <name evidence="1" type="ORF">RPERSI_LOCUS28119</name>
</gene>